<evidence type="ECO:0000256" key="13">
    <source>
        <dbReference type="ARBA" id="ARBA00023214"/>
    </source>
</evidence>
<evidence type="ECO:0000256" key="4">
    <source>
        <dbReference type="ARBA" id="ARBA00022475"/>
    </source>
</evidence>
<evidence type="ECO:0000259" key="18">
    <source>
        <dbReference type="PROSITE" id="PS50405"/>
    </source>
</evidence>
<feature type="region of interest" description="Disordered" evidence="17">
    <location>
        <begin position="703"/>
        <end position="726"/>
    </location>
</feature>
<feature type="region of interest" description="Disordered" evidence="17">
    <location>
        <begin position="647"/>
        <end position="691"/>
    </location>
</feature>
<name>A0AAQ6IC78_ANATE</name>
<dbReference type="Gene3D" id="3.40.30.10">
    <property type="entry name" value="Glutaredoxin"/>
    <property type="match status" value="1"/>
</dbReference>
<keyword evidence="14 16" id="KW-0407">Ion channel</keyword>
<dbReference type="SUPFAM" id="SSF47616">
    <property type="entry name" value="GST C-terminal domain-like"/>
    <property type="match status" value="1"/>
</dbReference>
<dbReference type="GeneTree" id="ENSGT00940000159602"/>
<dbReference type="PANTHER" id="PTHR45476:SF1">
    <property type="entry name" value="CHLORIDE INTRACELLULAR CHANNEL PROTEIN 6"/>
    <property type="match status" value="1"/>
</dbReference>
<reference evidence="19" key="2">
    <citation type="submission" date="2025-08" db="UniProtKB">
        <authorList>
            <consortium name="Ensembl"/>
        </authorList>
    </citation>
    <scope>IDENTIFICATION</scope>
</reference>
<dbReference type="GO" id="GO:0005254">
    <property type="term" value="F:chloride channel activity"/>
    <property type="evidence" value="ECO:0007669"/>
    <property type="project" value="UniProtKB-KW"/>
</dbReference>
<evidence type="ECO:0000256" key="12">
    <source>
        <dbReference type="ARBA" id="ARBA00023173"/>
    </source>
</evidence>
<dbReference type="NCBIfam" id="TIGR00862">
    <property type="entry name" value="O-ClC"/>
    <property type="match status" value="1"/>
</dbReference>
<dbReference type="PROSITE" id="PS50405">
    <property type="entry name" value="GST_CTER"/>
    <property type="match status" value="1"/>
</dbReference>
<feature type="compositionally biased region" description="Basic and acidic residues" evidence="17">
    <location>
        <begin position="668"/>
        <end position="691"/>
    </location>
</feature>
<feature type="region of interest" description="Disordered" evidence="17">
    <location>
        <begin position="491"/>
        <end position="520"/>
    </location>
</feature>
<dbReference type="Pfam" id="PF22441">
    <property type="entry name" value="CLIC-like_N"/>
    <property type="match status" value="1"/>
</dbReference>
<keyword evidence="6" id="KW-0812">Transmembrane</keyword>
<keyword evidence="9" id="KW-0560">Oxidoreductase</keyword>
<evidence type="ECO:0000313" key="19">
    <source>
        <dbReference type="Ensembl" id="ENSATEP00000074660.1"/>
    </source>
</evidence>
<feature type="compositionally biased region" description="Basic and acidic residues" evidence="17">
    <location>
        <begin position="491"/>
        <end position="503"/>
    </location>
</feature>
<keyword evidence="20" id="KW-1185">Reference proteome</keyword>
<dbReference type="GO" id="GO:0005886">
    <property type="term" value="C:plasma membrane"/>
    <property type="evidence" value="ECO:0007669"/>
    <property type="project" value="UniProtKB-SubCell"/>
</dbReference>
<keyword evidence="12 16" id="KW-0869">Chloride channel</keyword>
<comment type="subcellular location">
    <subcellularLocation>
        <location evidence="1">Cell membrane</location>
        <topology evidence="1">Single-pass membrane protein</topology>
    </subcellularLocation>
    <subcellularLocation>
        <location evidence="16">Membrane</location>
        <topology evidence="16">Single-pass membrane protein</topology>
    </subcellularLocation>
    <subcellularLocation>
        <location evidence="16">Cytoplasm</location>
    </subcellularLocation>
</comment>
<keyword evidence="8" id="KW-1133">Transmembrane helix</keyword>
<evidence type="ECO:0000256" key="7">
    <source>
        <dbReference type="ARBA" id="ARBA00022882"/>
    </source>
</evidence>
<reference evidence="19 20" key="1">
    <citation type="submission" date="2021-04" db="EMBL/GenBank/DDBJ databases">
        <authorList>
            <consortium name="Wellcome Sanger Institute Data Sharing"/>
        </authorList>
    </citation>
    <scope>NUCLEOTIDE SEQUENCE [LARGE SCALE GENOMIC DNA]</scope>
</reference>
<evidence type="ECO:0000256" key="3">
    <source>
        <dbReference type="ARBA" id="ARBA00022448"/>
    </source>
</evidence>
<keyword evidence="11" id="KW-0472">Membrane</keyword>
<feature type="region of interest" description="Disordered" evidence="17">
    <location>
        <begin position="565"/>
        <end position="622"/>
    </location>
</feature>
<keyword evidence="13 16" id="KW-0868">Chloride</keyword>
<dbReference type="AlphaFoldDB" id="A0AAQ6IC78"/>
<evidence type="ECO:0000256" key="11">
    <source>
        <dbReference type="ARBA" id="ARBA00023136"/>
    </source>
</evidence>
<evidence type="ECO:0000256" key="1">
    <source>
        <dbReference type="ARBA" id="ARBA00004162"/>
    </source>
</evidence>
<dbReference type="Ensembl" id="ENSATET00000077361.1">
    <property type="protein sequence ID" value="ENSATEP00000074660.1"/>
    <property type="gene ID" value="ENSATEG00000011317.3"/>
</dbReference>
<dbReference type="SFLD" id="SFLDG00358">
    <property type="entry name" value="Main_(cytGST)"/>
    <property type="match status" value="1"/>
</dbReference>
<reference evidence="19" key="3">
    <citation type="submission" date="2025-09" db="UniProtKB">
        <authorList>
            <consortium name="Ensembl"/>
        </authorList>
    </citation>
    <scope>IDENTIFICATION</scope>
</reference>
<dbReference type="InterPro" id="IPR040079">
    <property type="entry name" value="Glutathione_S-Trfase"/>
</dbReference>
<feature type="compositionally biased region" description="Basic and acidic residues" evidence="17">
    <location>
        <begin position="104"/>
        <end position="143"/>
    </location>
</feature>
<comment type="domain">
    <text evidence="16">Members of this family may change from a globular, soluble state to a state where the N-terminal domain is inserted into the membrane and functions as chloride channel. A conformation change of the N-terminal domain is thought to expose hydrophobic surfaces that trigger membrane insertion.</text>
</comment>
<dbReference type="InterPro" id="IPR036249">
    <property type="entry name" value="Thioredoxin-like_sf"/>
</dbReference>
<evidence type="ECO:0000256" key="16">
    <source>
        <dbReference type="RuleBase" id="RU362009"/>
    </source>
</evidence>
<feature type="region of interest" description="Disordered" evidence="17">
    <location>
        <begin position="1"/>
        <end position="48"/>
    </location>
</feature>
<sequence>MAQSGSCPNPDLSNGAIVLNPLGNCSDLDTQRGRGDEEGDEEDEEVELAEEVGEDVLVMVVAGDEQAERESGQHVEGEEVRIMQAALLPNGLIKEGEGESETLEENKVEGVEVQDNEHEQIYEQIKEKEGENKTKEESEDTQKEFLLCGSKKESEEYRGDEENEQETASLETEVKEEPMTELGNGFDEQHIVSTTDETETADESSSVFEASVKSIQLSTDDTRETEVAILSTNEVTETTDGQTTFDSVTMGIDEEIAIQHDPCQISTVQLISENLNEMKNTDDNNLESSKQEDESINNNTAWQQIDSAEAKIEAEGTNKLVKGVQPTSDAVLDVESETNLEVIQPQLASVPPEAQPWTEGGIDETRLVGINHQVQDEEQVRQVGVNALIATDGGGKTTEEEWKPSDNVISELMDEEEHRGRADKEMQEDSTVQVENQAMVVFPEPAVQFAEEVPLDQKQDVDLDQVEEAFELEEQGEVELDQPEGEVTIEEKTSPTEREDFQELHTPTFPRETESVWGDIFRDQATNQVILEDERGGEALEEAIVEEVEMAEEPVTVLDDEIEEIEGIHSSDPIPTEDINVETKDRESQELEVMKVGRDKNKDWKQNNDKGETENKKNTKDVIRDAELDINGKVKELRQAMENGILCPEPQPLWKEGWGTARMRSPRRKDNDWIKINQPEDKREPEMKDWRKELKPVKKEICENERGRKEWAKKDPSPEERSLPKTEDWIKELKSVIKDESLPKKKDEHVKKKRVVLLEDGHSYIPQREEFTEEKKEEVKLISHKRVESPLPHVRRNSKIPQDQDYEISLYVKAGSDGESIGNCPFSQRLFMILWLKGVIFNVTTVDLKRKPADLKDLAPGTNPPFVTFNGEVKVDVNKIEEFLEEKLTPPRYPRLAPRHPEANTAGIDVFAKFSAYIKNPRKDTNDALEKALLKSLRRLDEFLRTPLSAEIDAYAPGDLPESTRSFLDGEELTLADCNLLPKLHILKVVAKKYRGFEIPAEMMGVWRYLNSAYQREEFTSTCPAEREIEFAYLNVAKRIK</sequence>
<keyword evidence="4" id="KW-1003">Cell membrane</keyword>
<dbReference type="SUPFAM" id="SSF52833">
    <property type="entry name" value="Thioredoxin-like"/>
    <property type="match status" value="1"/>
</dbReference>
<accession>A0AAQ6IC78</accession>
<dbReference type="InterPro" id="IPR053823">
    <property type="entry name" value="CLIC_N"/>
</dbReference>
<dbReference type="GO" id="GO:0034707">
    <property type="term" value="C:chloride channel complex"/>
    <property type="evidence" value="ECO:0007669"/>
    <property type="project" value="UniProtKB-KW"/>
</dbReference>
<proteinExistence type="inferred from homology"/>
<dbReference type="PANTHER" id="PTHR45476">
    <property type="entry name" value="CHLORIDE INTRACELLULAR CHANNEL PROTEIN 6-RELATED"/>
    <property type="match status" value="1"/>
</dbReference>
<dbReference type="FunFam" id="1.20.1050.10:FF:000001">
    <property type="entry name" value="Chloride intracellular channel 2"/>
    <property type="match status" value="1"/>
</dbReference>
<organism evidence="19 20">
    <name type="scientific">Anabas testudineus</name>
    <name type="common">Climbing perch</name>
    <name type="synonym">Anthias testudineus</name>
    <dbReference type="NCBI Taxonomy" id="64144"/>
    <lineage>
        <taxon>Eukaryota</taxon>
        <taxon>Metazoa</taxon>
        <taxon>Chordata</taxon>
        <taxon>Craniata</taxon>
        <taxon>Vertebrata</taxon>
        <taxon>Euteleostomi</taxon>
        <taxon>Actinopterygii</taxon>
        <taxon>Neopterygii</taxon>
        <taxon>Teleostei</taxon>
        <taxon>Neoteleostei</taxon>
        <taxon>Acanthomorphata</taxon>
        <taxon>Anabantaria</taxon>
        <taxon>Anabantiformes</taxon>
        <taxon>Anabantoidei</taxon>
        <taxon>Anabantidae</taxon>
        <taxon>Anabas</taxon>
    </lineage>
</organism>
<evidence type="ECO:0000256" key="15">
    <source>
        <dbReference type="ARBA" id="ARBA00024167"/>
    </source>
</evidence>
<evidence type="ECO:0000256" key="5">
    <source>
        <dbReference type="ARBA" id="ARBA00022490"/>
    </source>
</evidence>
<keyword evidence="10 16" id="KW-0406">Ion transport</keyword>
<evidence type="ECO:0000256" key="2">
    <source>
        <dbReference type="ARBA" id="ARBA00007655"/>
    </source>
</evidence>
<evidence type="ECO:0000256" key="6">
    <source>
        <dbReference type="ARBA" id="ARBA00022692"/>
    </source>
</evidence>
<dbReference type="GO" id="GO:0005737">
    <property type="term" value="C:cytoplasm"/>
    <property type="evidence" value="ECO:0007669"/>
    <property type="project" value="UniProtKB-SubCell"/>
</dbReference>
<dbReference type="InterPro" id="IPR010987">
    <property type="entry name" value="Glutathione-S-Trfase_C-like"/>
</dbReference>
<dbReference type="FunFam" id="3.40.30.10:FF:000021">
    <property type="entry name" value="Chloride intracellular channel 4"/>
    <property type="match status" value="1"/>
</dbReference>
<dbReference type="SFLD" id="SFLDS00019">
    <property type="entry name" value="Glutathione_Transferase_(cytos"/>
    <property type="match status" value="1"/>
</dbReference>
<evidence type="ECO:0000256" key="14">
    <source>
        <dbReference type="ARBA" id="ARBA00023303"/>
    </source>
</evidence>
<gene>
    <name evidence="19" type="primary">MIA3</name>
</gene>
<dbReference type="InterPro" id="IPR002946">
    <property type="entry name" value="CLIC"/>
</dbReference>
<feature type="domain" description="GST C-terminal" evidence="18">
    <location>
        <begin position="870"/>
        <end position="1041"/>
    </location>
</feature>
<evidence type="ECO:0000313" key="20">
    <source>
        <dbReference type="Proteomes" id="UP000265040"/>
    </source>
</evidence>
<dbReference type="Gene3D" id="1.20.1050.10">
    <property type="match status" value="1"/>
</dbReference>
<keyword evidence="7 16" id="KW-0851">Voltage-gated channel</keyword>
<feature type="compositionally biased region" description="Acidic residues" evidence="17">
    <location>
        <begin position="37"/>
        <end position="48"/>
    </location>
</feature>
<evidence type="ECO:0000256" key="17">
    <source>
        <dbReference type="SAM" id="MobiDB-lite"/>
    </source>
</evidence>
<dbReference type="Proteomes" id="UP000265040">
    <property type="component" value="Chromosome 2"/>
</dbReference>
<dbReference type="GO" id="GO:0016491">
    <property type="term" value="F:oxidoreductase activity"/>
    <property type="evidence" value="ECO:0007669"/>
    <property type="project" value="UniProtKB-KW"/>
</dbReference>
<dbReference type="InterPro" id="IPR036282">
    <property type="entry name" value="Glutathione-S-Trfase_C_sf"/>
</dbReference>
<protein>
    <recommendedName>
        <fullName evidence="16">Chloride intracellular channel protein</fullName>
    </recommendedName>
</protein>
<feature type="region of interest" description="Disordered" evidence="17">
    <location>
        <begin position="91"/>
        <end position="187"/>
    </location>
</feature>
<comment type="similarity">
    <text evidence="2 16">Belongs to the chloride channel CLIC family.</text>
</comment>
<evidence type="ECO:0000256" key="8">
    <source>
        <dbReference type="ARBA" id="ARBA00022989"/>
    </source>
</evidence>
<dbReference type="PRINTS" id="PR01263">
    <property type="entry name" value="INTCLCHANNEL"/>
</dbReference>
<keyword evidence="5 16" id="KW-0963">Cytoplasm</keyword>
<keyword evidence="3 16" id="KW-0813">Transport</keyword>
<comment type="catalytic activity">
    <reaction evidence="15">
        <text>chloride(in) = chloride(out)</text>
        <dbReference type="Rhea" id="RHEA:29823"/>
        <dbReference type="ChEBI" id="CHEBI:17996"/>
    </reaction>
</comment>
<evidence type="ECO:0000256" key="10">
    <source>
        <dbReference type="ARBA" id="ARBA00023065"/>
    </source>
</evidence>
<feature type="compositionally biased region" description="Basic and acidic residues" evidence="17">
    <location>
        <begin position="581"/>
        <end position="622"/>
    </location>
</feature>
<dbReference type="CDD" id="cd03061">
    <property type="entry name" value="GST_N_CLIC"/>
    <property type="match status" value="1"/>
</dbReference>
<evidence type="ECO:0000256" key="9">
    <source>
        <dbReference type="ARBA" id="ARBA00023002"/>
    </source>
</evidence>